<dbReference type="AlphaFoldDB" id="A0AAP8D1P5"/>
<evidence type="ECO:0000256" key="2">
    <source>
        <dbReference type="ARBA" id="ARBA00023125"/>
    </source>
</evidence>
<evidence type="ECO:0000259" key="4">
    <source>
        <dbReference type="PROSITE" id="PS50956"/>
    </source>
</evidence>
<dbReference type="InterPro" id="IPR036390">
    <property type="entry name" value="WH_DNA-bd_sf"/>
</dbReference>
<comment type="caution">
    <text evidence="5">The sequence shown here is derived from an EMBL/GenBank/DDBJ whole genome shotgun (WGS) entry which is preliminary data.</text>
</comment>
<dbReference type="InterPro" id="IPR019887">
    <property type="entry name" value="Tscrpt_reg_AsnC/Lrp_C"/>
</dbReference>
<dbReference type="Gene3D" id="1.10.10.10">
    <property type="entry name" value="Winged helix-like DNA-binding domain superfamily/Winged helix DNA-binding domain"/>
    <property type="match status" value="1"/>
</dbReference>
<evidence type="ECO:0000313" key="6">
    <source>
        <dbReference type="Proteomes" id="UP000216164"/>
    </source>
</evidence>
<proteinExistence type="predicted"/>
<dbReference type="Pfam" id="PF01037">
    <property type="entry name" value="AsnC_trans_reg"/>
    <property type="match status" value="1"/>
</dbReference>
<evidence type="ECO:0000256" key="1">
    <source>
        <dbReference type="ARBA" id="ARBA00023015"/>
    </source>
</evidence>
<dbReference type="RefSeq" id="WP_094394700.1">
    <property type="nucleotide sequence ID" value="NZ_NCTK01000002.1"/>
</dbReference>
<dbReference type="InterPro" id="IPR036388">
    <property type="entry name" value="WH-like_DNA-bd_sf"/>
</dbReference>
<dbReference type="GO" id="GO:0005829">
    <property type="term" value="C:cytosol"/>
    <property type="evidence" value="ECO:0007669"/>
    <property type="project" value="TreeGrafter"/>
</dbReference>
<dbReference type="GO" id="GO:0043565">
    <property type="term" value="F:sequence-specific DNA binding"/>
    <property type="evidence" value="ECO:0007669"/>
    <property type="project" value="InterPro"/>
</dbReference>
<dbReference type="Proteomes" id="UP000216164">
    <property type="component" value="Unassembled WGS sequence"/>
</dbReference>
<dbReference type="GO" id="GO:0043200">
    <property type="term" value="P:response to amino acid"/>
    <property type="evidence" value="ECO:0007669"/>
    <property type="project" value="TreeGrafter"/>
</dbReference>
<dbReference type="InterPro" id="IPR000485">
    <property type="entry name" value="AsnC-type_HTH_dom"/>
</dbReference>
<dbReference type="PROSITE" id="PS50956">
    <property type="entry name" value="HTH_ASNC_2"/>
    <property type="match status" value="1"/>
</dbReference>
<sequence>MSISSLDDTDRELIGLLRENARLSIVTLAKKLRVARATAQNRIAKLERDGVIVGYTVRLRPNVDSQRIRAITCIAVEGNRATEIRRRLTGHPNVVALHTTNGRWDLVAELRTDTLEAFDTVLNELRLIDGIANTETSILLSTYKL</sequence>
<dbReference type="Pfam" id="PF13412">
    <property type="entry name" value="HTH_24"/>
    <property type="match status" value="1"/>
</dbReference>
<keyword evidence="2" id="KW-0238">DNA-binding</keyword>
<dbReference type="PANTHER" id="PTHR30154">
    <property type="entry name" value="LEUCINE-RESPONSIVE REGULATORY PROTEIN"/>
    <property type="match status" value="1"/>
</dbReference>
<dbReference type="Gene3D" id="3.30.70.920">
    <property type="match status" value="1"/>
</dbReference>
<organism evidence="5 6">
    <name type="scientific">Ralstonia solanacearum K60</name>
    <dbReference type="NCBI Taxonomy" id="1091042"/>
    <lineage>
        <taxon>Bacteria</taxon>
        <taxon>Pseudomonadati</taxon>
        <taxon>Pseudomonadota</taxon>
        <taxon>Betaproteobacteria</taxon>
        <taxon>Burkholderiales</taxon>
        <taxon>Burkholderiaceae</taxon>
        <taxon>Ralstonia</taxon>
        <taxon>Ralstonia solanacearum species complex</taxon>
    </lineage>
</organism>
<dbReference type="InterPro" id="IPR011008">
    <property type="entry name" value="Dimeric_a/b-barrel"/>
</dbReference>
<feature type="domain" description="HTH asnC-type" evidence="4">
    <location>
        <begin position="6"/>
        <end position="92"/>
    </location>
</feature>
<dbReference type="SUPFAM" id="SSF54909">
    <property type="entry name" value="Dimeric alpha+beta barrel"/>
    <property type="match status" value="1"/>
</dbReference>
<keyword evidence="1" id="KW-0805">Transcription regulation</keyword>
<protein>
    <submittedName>
        <fullName evidence="5">AsnC family transcriptional regulator</fullName>
    </submittedName>
</protein>
<dbReference type="SMART" id="SM00344">
    <property type="entry name" value="HTH_ASNC"/>
    <property type="match status" value="1"/>
</dbReference>
<dbReference type="EMBL" id="NCTK01000002">
    <property type="protein sequence ID" value="OYQ09252.1"/>
    <property type="molecule type" value="Genomic_DNA"/>
</dbReference>
<dbReference type="PRINTS" id="PR00033">
    <property type="entry name" value="HTHASNC"/>
</dbReference>
<reference evidence="5 6" key="1">
    <citation type="submission" date="2017-04" db="EMBL/GenBank/DDBJ databases">
        <title>Genome Announcement: Closed genomes of Ralstonia solanacearum strains K60, UW551, and UW700.</title>
        <authorList>
            <person name="Hayes M."/>
            <person name="Macintyre A.M."/>
            <person name="Allen C."/>
        </authorList>
    </citation>
    <scope>NUCLEOTIDE SEQUENCE [LARGE SCALE GENOMIC DNA]</scope>
    <source>
        <strain evidence="5 6">UW25</strain>
    </source>
</reference>
<dbReference type="SUPFAM" id="SSF46785">
    <property type="entry name" value="Winged helix' DNA-binding domain"/>
    <property type="match status" value="1"/>
</dbReference>
<name>A0AAP8D1P5_RALSL</name>
<accession>A0AAP8D1P5</accession>
<dbReference type="InterPro" id="IPR019888">
    <property type="entry name" value="Tscrpt_reg_AsnC-like"/>
</dbReference>
<gene>
    <name evidence="5" type="ORF">B7R77_20085</name>
</gene>
<dbReference type="PANTHER" id="PTHR30154:SF34">
    <property type="entry name" value="TRANSCRIPTIONAL REGULATOR AZLB"/>
    <property type="match status" value="1"/>
</dbReference>
<evidence type="ECO:0000256" key="3">
    <source>
        <dbReference type="ARBA" id="ARBA00023163"/>
    </source>
</evidence>
<keyword evidence="3" id="KW-0804">Transcription</keyword>
<evidence type="ECO:0000313" key="5">
    <source>
        <dbReference type="EMBL" id="OYQ09252.1"/>
    </source>
</evidence>